<comment type="similarity">
    <text evidence="1">Belongs to the Skp family.</text>
</comment>
<dbReference type="GO" id="GO:0005829">
    <property type="term" value="C:cytosol"/>
    <property type="evidence" value="ECO:0007669"/>
    <property type="project" value="TreeGrafter"/>
</dbReference>
<dbReference type="EMBL" id="DSFC01000179">
    <property type="protein sequence ID" value="HEV09381.1"/>
    <property type="molecule type" value="Genomic_DNA"/>
</dbReference>
<dbReference type="PANTHER" id="PTHR35089:SF1">
    <property type="entry name" value="CHAPERONE PROTEIN SKP"/>
    <property type="match status" value="1"/>
</dbReference>
<dbReference type="GO" id="GO:0050821">
    <property type="term" value="P:protein stabilization"/>
    <property type="evidence" value="ECO:0007669"/>
    <property type="project" value="TreeGrafter"/>
</dbReference>
<dbReference type="GO" id="GO:0051082">
    <property type="term" value="F:unfolded protein binding"/>
    <property type="evidence" value="ECO:0007669"/>
    <property type="project" value="InterPro"/>
</dbReference>
<proteinExistence type="inferred from homology"/>
<evidence type="ECO:0000256" key="2">
    <source>
        <dbReference type="ARBA" id="ARBA00022729"/>
    </source>
</evidence>
<comment type="caution">
    <text evidence="5">The sequence shown here is derived from an EMBL/GenBank/DDBJ whole genome shotgun (WGS) entry which is preliminary data.</text>
</comment>
<feature type="region of interest" description="Disordered" evidence="3">
    <location>
        <begin position="68"/>
        <end position="87"/>
    </location>
</feature>
<name>A0A832DRY0_9AQUI</name>
<dbReference type="InterPro" id="IPR005632">
    <property type="entry name" value="Chaperone_Skp"/>
</dbReference>
<dbReference type="InterPro" id="IPR024930">
    <property type="entry name" value="Skp_dom_sf"/>
</dbReference>
<dbReference type="SUPFAM" id="SSF111384">
    <property type="entry name" value="OmpH-like"/>
    <property type="match status" value="1"/>
</dbReference>
<dbReference type="SMART" id="SM00935">
    <property type="entry name" value="OmpH"/>
    <property type="match status" value="1"/>
</dbReference>
<evidence type="ECO:0000256" key="3">
    <source>
        <dbReference type="SAM" id="MobiDB-lite"/>
    </source>
</evidence>
<protein>
    <submittedName>
        <fullName evidence="5">OmpH family outer membrane protein</fullName>
    </submittedName>
</protein>
<dbReference type="AlphaFoldDB" id="A0A832DRY0"/>
<dbReference type="PANTHER" id="PTHR35089">
    <property type="entry name" value="CHAPERONE PROTEIN SKP"/>
    <property type="match status" value="1"/>
</dbReference>
<feature type="signal peptide" evidence="4">
    <location>
        <begin position="1"/>
        <end position="20"/>
    </location>
</feature>
<reference evidence="5" key="1">
    <citation type="journal article" date="2020" name="mSystems">
        <title>Genome- and Community-Level Interaction Insights into Carbon Utilization and Element Cycling Functions of Hydrothermarchaeota in Hydrothermal Sediment.</title>
        <authorList>
            <person name="Zhou Z."/>
            <person name="Liu Y."/>
            <person name="Xu W."/>
            <person name="Pan J."/>
            <person name="Luo Z.H."/>
            <person name="Li M."/>
        </authorList>
    </citation>
    <scope>NUCLEOTIDE SEQUENCE [LARGE SCALE GENOMIC DNA]</scope>
    <source>
        <strain evidence="5">SpSt-1257</strain>
    </source>
</reference>
<dbReference type="Pfam" id="PF03938">
    <property type="entry name" value="OmpH"/>
    <property type="match status" value="1"/>
</dbReference>
<keyword evidence="2 4" id="KW-0732">Signal</keyword>
<evidence type="ECO:0000256" key="4">
    <source>
        <dbReference type="SAM" id="SignalP"/>
    </source>
</evidence>
<feature type="compositionally biased region" description="Basic and acidic residues" evidence="3">
    <location>
        <begin position="77"/>
        <end position="87"/>
    </location>
</feature>
<accession>A0A832DRY0</accession>
<evidence type="ECO:0000313" key="5">
    <source>
        <dbReference type="EMBL" id="HEV09381.1"/>
    </source>
</evidence>
<gene>
    <name evidence="5" type="ORF">ENO34_03150</name>
</gene>
<evidence type="ECO:0000256" key="1">
    <source>
        <dbReference type="ARBA" id="ARBA00009091"/>
    </source>
</evidence>
<dbReference type="Gene3D" id="3.30.910.20">
    <property type="entry name" value="Skp domain"/>
    <property type="match status" value="1"/>
</dbReference>
<sequence length="166" mass="19106">MKKFLVVLILMFGLVSLSKAANVAYVDLEKVMNESEKGKKYKKELENKLEFYQNKAKDLQAKLQDLQKQLQSPALNDKAKEEKRKEMRELARQLQTLEAQANEELAKMKANAEKSMISEIKKIVEKIAKDRNYEAVFYGGLVSGVLYASPKLDITDEVLKEYNKQK</sequence>
<dbReference type="Proteomes" id="UP000885621">
    <property type="component" value="Unassembled WGS sequence"/>
</dbReference>
<organism evidence="5">
    <name type="scientific">Sulfurihydrogenibium azorense</name>
    <dbReference type="NCBI Taxonomy" id="309806"/>
    <lineage>
        <taxon>Bacteria</taxon>
        <taxon>Pseudomonadati</taxon>
        <taxon>Aquificota</taxon>
        <taxon>Aquificia</taxon>
        <taxon>Aquificales</taxon>
        <taxon>Hydrogenothermaceae</taxon>
        <taxon>Sulfurihydrogenibium</taxon>
    </lineage>
</organism>
<feature type="chain" id="PRO_5032560394" evidence="4">
    <location>
        <begin position="21"/>
        <end position="166"/>
    </location>
</feature>